<gene>
    <name evidence="1" type="ORF">Q3M24_05685</name>
</gene>
<sequence length="267" mass="30004">MRTKQSERCYFCGKPATSSEHVPPKCIFPEQKDLADEDYRKNLITVPSCEKHNSAKSHDDEFLMFCLAPVVGNNGTGFLHTNTKLARSLARNPHLIKDTIRDARPLNLVAPSGTTFPVLVGSPDMERLCRSLQAVARGLYFYANGSRFKGKVTVIPSFVKFPPGKIMSIVQLLAQRMIDQNRTDWVTHGTNPRIFTYQIGPVDQFGMTPMVMTFYSRAEFFVAFQPKGIKLPHKNVFDATSENPIDVEITLGEGDNARKITWRCTGD</sequence>
<organism evidence="1">
    <name type="scientific">Candidatus Electrothrix aestuarii</name>
    <dbReference type="NCBI Taxonomy" id="3062594"/>
    <lineage>
        <taxon>Bacteria</taxon>
        <taxon>Pseudomonadati</taxon>
        <taxon>Thermodesulfobacteriota</taxon>
        <taxon>Desulfobulbia</taxon>
        <taxon>Desulfobulbales</taxon>
        <taxon>Desulfobulbaceae</taxon>
        <taxon>Candidatus Electrothrix</taxon>
    </lineage>
</organism>
<evidence type="ECO:0008006" key="2">
    <source>
        <dbReference type="Google" id="ProtNLM"/>
    </source>
</evidence>
<name>A0AAU8LZB3_9BACT</name>
<dbReference type="KEGG" id="eaj:Q3M24_05685"/>
<dbReference type="AlphaFoldDB" id="A0AAU8LZB3"/>
<accession>A0AAU8LZB3</accession>
<reference evidence="1" key="1">
    <citation type="journal article" date="2024" name="Syst. Appl. Microbiol.">
        <title>First single-strain enrichments of Electrothrix cable bacteria, description of E. aestuarii sp. nov. and E. rattekaaiensis sp. nov., and proposal of a cable bacteria taxonomy following the rules of the SeqCode.</title>
        <authorList>
            <person name="Plum-Jensen L.E."/>
            <person name="Schramm A."/>
            <person name="Marshall I.P.G."/>
        </authorList>
    </citation>
    <scope>NUCLEOTIDE SEQUENCE</scope>
    <source>
        <strain evidence="1">Rat1</strain>
    </source>
</reference>
<protein>
    <recommendedName>
        <fullName evidence="2">HNH endonuclease</fullName>
    </recommendedName>
</protein>
<reference evidence="1" key="2">
    <citation type="submission" date="2024-06" db="EMBL/GenBank/DDBJ databases">
        <authorList>
            <person name="Plum-Jensen L.E."/>
            <person name="Schramm A."/>
            <person name="Marshall I.P.G."/>
        </authorList>
    </citation>
    <scope>NUCLEOTIDE SEQUENCE</scope>
    <source>
        <strain evidence="1">Rat1</strain>
    </source>
</reference>
<proteinExistence type="predicted"/>
<evidence type="ECO:0000313" key="1">
    <source>
        <dbReference type="EMBL" id="XCN74240.1"/>
    </source>
</evidence>
<dbReference type="EMBL" id="CP159373">
    <property type="protein sequence ID" value="XCN74240.1"/>
    <property type="molecule type" value="Genomic_DNA"/>
</dbReference>